<evidence type="ECO:0000313" key="2">
    <source>
        <dbReference type="EMBL" id="MER7178252.1"/>
    </source>
</evidence>
<gene>
    <name evidence="2" type="ORF">ABT404_01945</name>
</gene>
<keyword evidence="1" id="KW-0472">Membrane</keyword>
<name>A0ABV1WN32_9ACTN</name>
<dbReference type="RefSeq" id="WP_350776434.1">
    <property type="nucleotide sequence ID" value="NZ_JBEPEK010000007.1"/>
</dbReference>
<dbReference type="Proteomes" id="UP001474181">
    <property type="component" value="Unassembled WGS sequence"/>
</dbReference>
<accession>A0ABV1WN32</accession>
<feature type="transmembrane region" description="Helical" evidence="1">
    <location>
        <begin position="12"/>
        <end position="34"/>
    </location>
</feature>
<protein>
    <recommendedName>
        <fullName evidence="4">DUF998 domain-containing protein</fullName>
    </recommendedName>
</protein>
<keyword evidence="1" id="KW-1133">Transmembrane helix</keyword>
<feature type="transmembrane region" description="Helical" evidence="1">
    <location>
        <begin position="93"/>
        <end position="116"/>
    </location>
</feature>
<evidence type="ECO:0000313" key="3">
    <source>
        <dbReference type="Proteomes" id="UP001474181"/>
    </source>
</evidence>
<feature type="transmembrane region" description="Helical" evidence="1">
    <location>
        <begin position="54"/>
        <end position="81"/>
    </location>
</feature>
<keyword evidence="1" id="KW-0812">Transmembrane</keyword>
<organism evidence="2 3">
    <name type="scientific">Streptomyces hyaluromycini</name>
    <dbReference type="NCBI Taxonomy" id="1377993"/>
    <lineage>
        <taxon>Bacteria</taxon>
        <taxon>Bacillati</taxon>
        <taxon>Actinomycetota</taxon>
        <taxon>Actinomycetes</taxon>
        <taxon>Kitasatosporales</taxon>
        <taxon>Streptomycetaceae</taxon>
        <taxon>Streptomyces</taxon>
    </lineage>
</organism>
<comment type="caution">
    <text evidence="2">The sequence shown here is derived from an EMBL/GenBank/DDBJ whole genome shotgun (WGS) entry which is preliminary data.</text>
</comment>
<reference evidence="2 3" key="1">
    <citation type="submission" date="2024-06" db="EMBL/GenBank/DDBJ databases">
        <title>The Natural Products Discovery Center: Release of the First 8490 Sequenced Strains for Exploring Actinobacteria Biosynthetic Diversity.</title>
        <authorList>
            <person name="Kalkreuter E."/>
            <person name="Kautsar S.A."/>
            <person name="Yang D."/>
            <person name="Bader C.D."/>
            <person name="Teijaro C.N."/>
            <person name="Fluegel L."/>
            <person name="Davis C.M."/>
            <person name="Simpson J.R."/>
            <person name="Lauterbach L."/>
            <person name="Steele A.D."/>
            <person name="Gui C."/>
            <person name="Meng S."/>
            <person name="Li G."/>
            <person name="Viehrig K."/>
            <person name="Ye F."/>
            <person name="Su P."/>
            <person name="Kiefer A.F."/>
            <person name="Nichols A."/>
            <person name="Cepeda A.J."/>
            <person name="Yan W."/>
            <person name="Fan B."/>
            <person name="Jiang Y."/>
            <person name="Adhikari A."/>
            <person name="Zheng C.-J."/>
            <person name="Schuster L."/>
            <person name="Cowan T.M."/>
            <person name="Smanski M.J."/>
            <person name="Chevrette M.G."/>
            <person name="De Carvalho L.P.S."/>
            <person name="Shen B."/>
        </authorList>
    </citation>
    <scope>NUCLEOTIDE SEQUENCE [LARGE SCALE GENOMIC DNA]</scope>
    <source>
        <strain evidence="2 3">NPDC000234</strain>
    </source>
</reference>
<keyword evidence="3" id="KW-1185">Reference proteome</keyword>
<evidence type="ECO:0000256" key="1">
    <source>
        <dbReference type="SAM" id="Phobius"/>
    </source>
</evidence>
<evidence type="ECO:0008006" key="4">
    <source>
        <dbReference type="Google" id="ProtNLM"/>
    </source>
</evidence>
<sequence length="157" mass="16450">MAAPSAVRRLLLVTGFLVLVQAGVGLVINLYGLFPFHRQSSQAGAPRIRAYESFAWAVGHGTPALAVHTALGLTLVLLSIVTATRAVLLRQRAVAFWTVLGALLVIGAAAFGGSFLANGKTLHSLLMALFALSSEVCFHLAVDLLPSGRHGAVPTLR</sequence>
<proteinExistence type="predicted"/>
<dbReference type="EMBL" id="JBEPEK010000007">
    <property type="protein sequence ID" value="MER7178252.1"/>
    <property type="molecule type" value="Genomic_DNA"/>
</dbReference>